<dbReference type="Proteomes" id="UP000037432">
    <property type="component" value="Unassembled WGS sequence"/>
</dbReference>
<dbReference type="AlphaFoldDB" id="A0A0J7ZC07"/>
<dbReference type="EMBL" id="LFNT01000018">
    <property type="protein sequence ID" value="KMS73591.1"/>
    <property type="molecule type" value="Genomic_DNA"/>
</dbReference>
<accession>A0A0J7ZC07</accession>
<proteinExistence type="predicted"/>
<protein>
    <recommendedName>
        <fullName evidence="3">Prephenate dehydratase</fullName>
    </recommendedName>
</protein>
<comment type="caution">
    <text evidence="1">The sequence shown here is derived from an EMBL/GenBank/DDBJ whole genome shotgun (WGS) entry which is preliminary data.</text>
</comment>
<reference evidence="1 2" key="1">
    <citation type="submission" date="2015-06" db="EMBL/GenBank/DDBJ databases">
        <authorList>
            <person name="Ju K.-S."/>
            <person name="Doroghazi J.R."/>
            <person name="Metcalf W.W."/>
        </authorList>
    </citation>
    <scope>NUCLEOTIDE SEQUENCE [LARGE SCALE GENOMIC DNA]</scope>
    <source>
        <strain evidence="1 2">NRRL 3414</strain>
    </source>
</reference>
<evidence type="ECO:0000313" key="2">
    <source>
        <dbReference type="Proteomes" id="UP000037432"/>
    </source>
</evidence>
<name>A0A0J7ZC07_STRVR</name>
<organism evidence="1 2">
    <name type="scientific">Streptomyces viridochromogenes</name>
    <dbReference type="NCBI Taxonomy" id="1938"/>
    <lineage>
        <taxon>Bacteria</taxon>
        <taxon>Bacillati</taxon>
        <taxon>Actinomycetota</taxon>
        <taxon>Actinomycetes</taxon>
        <taxon>Kitasatosporales</taxon>
        <taxon>Streptomycetaceae</taxon>
        <taxon>Streptomyces</taxon>
    </lineage>
</organism>
<evidence type="ECO:0008006" key="3">
    <source>
        <dbReference type="Google" id="ProtNLM"/>
    </source>
</evidence>
<sequence>MTLGPTGTDAYTEASKIFRDVILAETFPEAMTRAHEEKHYALVAAGYIERTGNTGNVSQSWVDIHFQWLGEMHISAIWESPTKEMCLAFNHQKVRRLEDVRTVAIHPSTETLARKILPDADYTYTRAKPIAVECAANGLVDACLGSRDIVQQNSSLTIHKTLHPTMVWCLYKP</sequence>
<evidence type="ECO:0000313" key="1">
    <source>
        <dbReference type="EMBL" id="KMS73591.1"/>
    </source>
</evidence>
<dbReference type="PATRIC" id="fig|1938.3.peg.1293"/>
<gene>
    <name evidence="1" type="ORF">ACM01_17765</name>
</gene>